<reference evidence="3" key="1">
    <citation type="submission" date="2020-03" db="EMBL/GenBank/DDBJ databases">
        <title>The deep terrestrial virosphere.</title>
        <authorList>
            <person name="Holmfeldt K."/>
            <person name="Nilsson E."/>
            <person name="Simone D."/>
            <person name="Lopez-Fernandez M."/>
            <person name="Wu X."/>
            <person name="de Brujin I."/>
            <person name="Lundin D."/>
            <person name="Andersson A."/>
            <person name="Bertilsson S."/>
            <person name="Dopson M."/>
        </authorList>
    </citation>
    <scope>NUCLEOTIDE SEQUENCE</scope>
    <source>
        <strain evidence="2">MM415B02406</strain>
        <strain evidence="3">TM448B00541</strain>
    </source>
</reference>
<dbReference type="Gene3D" id="3.40.50.2000">
    <property type="entry name" value="Glycogen Phosphorylase B"/>
    <property type="match status" value="1"/>
</dbReference>
<evidence type="ECO:0000259" key="1">
    <source>
        <dbReference type="Pfam" id="PF13524"/>
    </source>
</evidence>
<evidence type="ECO:0000313" key="2">
    <source>
        <dbReference type="EMBL" id="QJA90289.1"/>
    </source>
</evidence>
<proteinExistence type="predicted"/>
<dbReference type="AlphaFoldDB" id="A0A6M3XDR2"/>
<gene>
    <name evidence="2" type="ORF">MM415B02406_0003</name>
    <name evidence="3" type="ORF">TM448B00541_0012</name>
</gene>
<dbReference type="EMBL" id="MT142903">
    <property type="protein sequence ID" value="QJA90289.1"/>
    <property type="molecule type" value="Genomic_DNA"/>
</dbReference>
<dbReference type="GO" id="GO:0016740">
    <property type="term" value="F:transferase activity"/>
    <property type="evidence" value="ECO:0007669"/>
    <property type="project" value="UniProtKB-KW"/>
</dbReference>
<name>A0A6M3XDR2_9ZZZZ</name>
<evidence type="ECO:0000313" key="3">
    <source>
        <dbReference type="EMBL" id="QJH95858.1"/>
    </source>
</evidence>
<sequence>MRILHYWDGRRGVPRRLQIDFVKKLANLCTLHVYGKNEIEKDISPIKYQGSRNIQEIADELKSDILLIPEYAICRRIPGLNKCRIPIVMMEVDFYATDSCDQDFYKKNNIRYIISRAPISFEDQNISSVWLPFSVADSEFYTDPDSDFLVGRKNKVTFVGSGPGSSNIFYRTRIDAINLLNKTEYFDYIGVRVPDYVKFLKEYIGALSCSFPPLRFPPAKTWEIMACGTALLTTDFYYKNILFGKDECFFVYKENLSDLVEKVKEIINDTDKVKEYTRRAIKIIQNRHLDSHRILELYCILKEVHEDKKLTKIWGI</sequence>
<feature type="domain" description="Spore protein YkvP/CgeB glycosyl transferase-like" evidence="1">
    <location>
        <begin position="195"/>
        <end position="297"/>
    </location>
</feature>
<dbReference type="EMBL" id="MT144631">
    <property type="protein sequence ID" value="QJH95858.1"/>
    <property type="molecule type" value="Genomic_DNA"/>
</dbReference>
<organism evidence="3">
    <name type="scientific">viral metagenome</name>
    <dbReference type="NCBI Taxonomy" id="1070528"/>
    <lineage>
        <taxon>unclassified sequences</taxon>
        <taxon>metagenomes</taxon>
        <taxon>organismal metagenomes</taxon>
    </lineage>
</organism>
<dbReference type="Pfam" id="PF13524">
    <property type="entry name" value="Glyco_trans_1_2"/>
    <property type="match status" value="1"/>
</dbReference>
<dbReference type="SUPFAM" id="SSF53756">
    <property type="entry name" value="UDP-Glycosyltransferase/glycogen phosphorylase"/>
    <property type="match status" value="1"/>
</dbReference>
<dbReference type="InterPro" id="IPR055259">
    <property type="entry name" value="YkvP/CgeB_Glyco_trans-like"/>
</dbReference>
<protein>
    <submittedName>
        <fullName evidence="3">Putative glycosyltransferase</fullName>
    </submittedName>
</protein>
<accession>A0A6M3XDR2</accession>
<keyword evidence="3" id="KW-0808">Transferase</keyword>